<name>A0AAD6S646_9AGAR</name>
<dbReference type="EMBL" id="JARJCM010000283">
    <property type="protein sequence ID" value="KAJ7019797.1"/>
    <property type="molecule type" value="Genomic_DNA"/>
</dbReference>
<accession>A0AAD6S646</accession>
<protein>
    <submittedName>
        <fullName evidence="2">Uncharacterized protein</fullName>
    </submittedName>
</protein>
<organism evidence="2 3">
    <name type="scientific">Mycena alexandri</name>
    <dbReference type="NCBI Taxonomy" id="1745969"/>
    <lineage>
        <taxon>Eukaryota</taxon>
        <taxon>Fungi</taxon>
        <taxon>Dikarya</taxon>
        <taxon>Basidiomycota</taxon>
        <taxon>Agaricomycotina</taxon>
        <taxon>Agaricomycetes</taxon>
        <taxon>Agaricomycetidae</taxon>
        <taxon>Agaricales</taxon>
        <taxon>Marasmiineae</taxon>
        <taxon>Mycenaceae</taxon>
        <taxon>Mycena</taxon>
    </lineage>
</organism>
<comment type="caution">
    <text evidence="2">The sequence shown here is derived from an EMBL/GenBank/DDBJ whole genome shotgun (WGS) entry which is preliminary data.</text>
</comment>
<keyword evidence="3" id="KW-1185">Reference proteome</keyword>
<feature type="region of interest" description="Disordered" evidence="1">
    <location>
        <begin position="100"/>
        <end position="120"/>
    </location>
</feature>
<reference evidence="2" key="1">
    <citation type="submission" date="2023-03" db="EMBL/GenBank/DDBJ databases">
        <title>Massive genome expansion in bonnet fungi (Mycena s.s.) driven by repeated elements and novel gene families across ecological guilds.</title>
        <authorList>
            <consortium name="Lawrence Berkeley National Laboratory"/>
            <person name="Harder C.B."/>
            <person name="Miyauchi S."/>
            <person name="Viragh M."/>
            <person name="Kuo A."/>
            <person name="Thoen E."/>
            <person name="Andreopoulos B."/>
            <person name="Lu D."/>
            <person name="Skrede I."/>
            <person name="Drula E."/>
            <person name="Henrissat B."/>
            <person name="Morin E."/>
            <person name="Kohler A."/>
            <person name="Barry K."/>
            <person name="LaButti K."/>
            <person name="Morin E."/>
            <person name="Salamov A."/>
            <person name="Lipzen A."/>
            <person name="Mereny Z."/>
            <person name="Hegedus B."/>
            <person name="Baldrian P."/>
            <person name="Stursova M."/>
            <person name="Weitz H."/>
            <person name="Taylor A."/>
            <person name="Grigoriev I.V."/>
            <person name="Nagy L.G."/>
            <person name="Martin F."/>
            <person name="Kauserud H."/>
        </authorList>
    </citation>
    <scope>NUCLEOTIDE SEQUENCE</scope>
    <source>
        <strain evidence="2">CBHHK200</strain>
    </source>
</reference>
<proteinExistence type="predicted"/>
<evidence type="ECO:0000256" key="1">
    <source>
        <dbReference type="SAM" id="MobiDB-lite"/>
    </source>
</evidence>
<evidence type="ECO:0000313" key="3">
    <source>
        <dbReference type="Proteomes" id="UP001218188"/>
    </source>
</evidence>
<gene>
    <name evidence="2" type="ORF">C8F04DRAFT_1242438</name>
</gene>
<dbReference type="Proteomes" id="UP001218188">
    <property type="component" value="Unassembled WGS sequence"/>
</dbReference>
<sequence length="260" mass="29440">MAERHSLSAVLLQQQYRRLWPGYIVNAPEVILGCNEEIGIAIDESEREVIPANVPVRLKATCVERSSKGEGSSKEKTLVASNTLRLKGKGGIGNLEVSEEPTTRFIRKPDKRNEEDKETGDSCGRVHCCLLLPSVFSLVSNRSAQTMTTPEPLDRDYRVFGYLLNEEVLLKFALKHHLGTDEDRSQRRWAISRAAEEALDFHHIYPYIVAGVMINGKVRTCAAIASEDWDDHMPMPPKETIEKLKKMVKTTKEPRWFIHA</sequence>
<dbReference type="AlphaFoldDB" id="A0AAD6S646"/>
<evidence type="ECO:0000313" key="2">
    <source>
        <dbReference type="EMBL" id="KAJ7019797.1"/>
    </source>
</evidence>